<accession>A0AC60PQF9</accession>
<organism evidence="1 2">
    <name type="scientific">Ixodes persulcatus</name>
    <name type="common">Taiga tick</name>
    <dbReference type="NCBI Taxonomy" id="34615"/>
    <lineage>
        <taxon>Eukaryota</taxon>
        <taxon>Metazoa</taxon>
        <taxon>Ecdysozoa</taxon>
        <taxon>Arthropoda</taxon>
        <taxon>Chelicerata</taxon>
        <taxon>Arachnida</taxon>
        <taxon>Acari</taxon>
        <taxon>Parasitiformes</taxon>
        <taxon>Ixodida</taxon>
        <taxon>Ixodoidea</taxon>
        <taxon>Ixodidae</taxon>
        <taxon>Ixodinae</taxon>
        <taxon>Ixodes</taxon>
    </lineage>
</organism>
<keyword evidence="2" id="KW-1185">Reference proteome</keyword>
<dbReference type="Proteomes" id="UP000805193">
    <property type="component" value="Unassembled WGS sequence"/>
</dbReference>
<comment type="caution">
    <text evidence="1">The sequence shown here is derived from an EMBL/GenBank/DDBJ whole genome shotgun (WGS) entry which is preliminary data.</text>
</comment>
<protein>
    <submittedName>
        <fullName evidence="1">Uncharacterized protein</fullName>
    </submittedName>
</protein>
<gene>
    <name evidence="1" type="ORF">HPB47_001568</name>
</gene>
<reference evidence="1 2" key="1">
    <citation type="journal article" date="2020" name="Cell">
        <title>Large-Scale Comparative Analyses of Tick Genomes Elucidate Their Genetic Diversity and Vector Capacities.</title>
        <authorList>
            <consortium name="Tick Genome and Microbiome Consortium (TIGMIC)"/>
            <person name="Jia N."/>
            <person name="Wang J."/>
            <person name="Shi W."/>
            <person name="Du L."/>
            <person name="Sun Y."/>
            <person name="Zhan W."/>
            <person name="Jiang J.F."/>
            <person name="Wang Q."/>
            <person name="Zhang B."/>
            <person name="Ji P."/>
            <person name="Bell-Sakyi L."/>
            <person name="Cui X.M."/>
            <person name="Yuan T.T."/>
            <person name="Jiang B.G."/>
            <person name="Yang W.F."/>
            <person name="Lam T.T."/>
            <person name="Chang Q.C."/>
            <person name="Ding S.J."/>
            <person name="Wang X.J."/>
            <person name="Zhu J.G."/>
            <person name="Ruan X.D."/>
            <person name="Zhao L."/>
            <person name="Wei J.T."/>
            <person name="Ye R.Z."/>
            <person name="Que T.C."/>
            <person name="Du C.H."/>
            <person name="Zhou Y.H."/>
            <person name="Cheng J.X."/>
            <person name="Dai P.F."/>
            <person name="Guo W.B."/>
            <person name="Han X.H."/>
            <person name="Huang E.J."/>
            <person name="Li L.F."/>
            <person name="Wei W."/>
            <person name="Gao Y.C."/>
            <person name="Liu J.Z."/>
            <person name="Shao H.Z."/>
            <person name="Wang X."/>
            <person name="Wang C.C."/>
            <person name="Yang T.C."/>
            <person name="Huo Q.B."/>
            <person name="Li W."/>
            <person name="Chen H.Y."/>
            <person name="Chen S.E."/>
            <person name="Zhou L.G."/>
            <person name="Ni X.B."/>
            <person name="Tian J.H."/>
            <person name="Sheng Y."/>
            <person name="Liu T."/>
            <person name="Pan Y.S."/>
            <person name="Xia L.Y."/>
            <person name="Li J."/>
            <person name="Zhao F."/>
            <person name="Cao W.C."/>
        </authorList>
    </citation>
    <scope>NUCLEOTIDE SEQUENCE [LARGE SCALE GENOMIC DNA]</scope>
    <source>
        <strain evidence="1">Iper-2018</strain>
    </source>
</reference>
<name>A0AC60PQF9_IXOPE</name>
<dbReference type="EMBL" id="JABSTQ010010201">
    <property type="protein sequence ID" value="KAG0422629.1"/>
    <property type="molecule type" value="Genomic_DNA"/>
</dbReference>
<proteinExistence type="predicted"/>
<evidence type="ECO:0000313" key="1">
    <source>
        <dbReference type="EMBL" id="KAG0422629.1"/>
    </source>
</evidence>
<sequence>MRDIAASTTATATPCMNIGAAASTNDSPTESCASTASTSSSGSETESDHDTNRDDLPAEQRMQDSPEEMSSDSCSDVDEEPSSEQPELSATEELATIARRFGLTHEAVNAFAASLRRLGHDVPKDARTILGMERKAQLEQANTFIHFGLVKGLTESLGDALLPQELHLQASIDGLPLFKNSIVGFWPILCRVTNCGDSTPFVVSLFCDSGKPPNLETFLRPFLNEVQELKTNGMVFKGRHIDVCLTAMVCDAPARSFVKQIKSHAGYHGCERCSQRGQYVEGRVTFPELNAPLRTNETFRDQADPAHHIGESPVADLDVNMVTIFPLDYMHLVCLGVMRRLLRSWTCGRGTLSVGQQRDLSRKLVACAKEFPSDFQRKPRGVDELDRWKATELRSFLLYVGPVVLKSLLPETHYEHFLLLHVAIRILASPAYYVCHNSFARGLLRYFVQQFGTSALYGPKQLTFNVHTPSHLAEECLIHGPLDAFSAFGFENFLGKLKRKLRTRKNPLAQIKRLSERAGPASFQTATKAHAIKEGQCYLLNDRPAVIVKVSSVICDVAALTNPRDFFQGPSTLVRN</sequence>
<evidence type="ECO:0000313" key="2">
    <source>
        <dbReference type="Proteomes" id="UP000805193"/>
    </source>
</evidence>